<name>A0A919RGE6_9ACTN</name>
<accession>A0A919RGE6</accession>
<feature type="compositionally biased region" description="Pro residues" evidence="1">
    <location>
        <begin position="708"/>
        <end position="718"/>
    </location>
</feature>
<proteinExistence type="predicted"/>
<feature type="compositionally biased region" description="Pro residues" evidence="1">
    <location>
        <begin position="637"/>
        <end position="647"/>
    </location>
</feature>
<sequence>MADVRPEHAQLQADRIYLGWQYVLPYPDPGPPPKRPSPGETPAESADPEWARRAHMQEQLLNRPVKVFRGFVAVVALLILILAIMGSLTWAFAIIGLVAAAGVAMICSFAIRQGDLALRYRMRERQAQVDRKREVRDRELYQAQEEHAQRYREWQRRKERFDRQLSWYAVAVPDEIDRIDVAGGTIPGWSALVTLIGATRLYSGGHLTVLDLSEGAIASDLIELARRGGDDPLVWVLPTDLPRLDLGATLAPEAFADVLAHVVSVSEEHRTTRDLSFDNAILERVLEVLGENATINQVTAALRALAQVGDPRRDLGSGLLTPEQFERIGTLFGRGVSDRVVIERAWALESQLRKLETLGSEAVRLPPARLRVVSMDRQAGVFGNRVLGTYVATALTHILRQSPTAGRPWYHTLIVAGADKLRGDVLDRLMDACETSRTGLVLTYRSLTPTVRERLGRGHAAVAFMRLGNAEDARVASEHVGTEHRLELAQLTETIGASVAGGLSADYTSTIGLAEDGGDERDVDPADLKEDITESTEWGRTSTKIEETERVLQRSREFLVEPHQLQQLPTTSVIVTDATASGRRVRLADANPAILAFPKTTLAEFEDVTDVPQIPTVPPEPERPVTRRHERVSKSAPTPPVPPPAAPEMPATETRAPADEVIGDVLEDRLDERADDRHDDLYDDRPADRLDDGFDDRLDHRLDDDDPPPPNLGPPPPRLDWRRRR</sequence>
<feature type="transmembrane region" description="Helical" evidence="2">
    <location>
        <begin position="67"/>
        <end position="84"/>
    </location>
</feature>
<feature type="transmembrane region" description="Helical" evidence="2">
    <location>
        <begin position="90"/>
        <end position="111"/>
    </location>
</feature>
<evidence type="ECO:0000256" key="1">
    <source>
        <dbReference type="SAM" id="MobiDB-lite"/>
    </source>
</evidence>
<protein>
    <submittedName>
        <fullName evidence="3">Uncharacterized protein</fullName>
    </submittedName>
</protein>
<evidence type="ECO:0000256" key="2">
    <source>
        <dbReference type="SAM" id="Phobius"/>
    </source>
</evidence>
<dbReference type="EMBL" id="BOOW01000022">
    <property type="protein sequence ID" value="GII93388.1"/>
    <property type="molecule type" value="Genomic_DNA"/>
</dbReference>
<reference evidence="3" key="1">
    <citation type="submission" date="2021-01" db="EMBL/GenBank/DDBJ databases">
        <title>Whole genome shotgun sequence of Sinosporangium siamense NBRC 109515.</title>
        <authorList>
            <person name="Komaki H."/>
            <person name="Tamura T."/>
        </authorList>
    </citation>
    <scope>NUCLEOTIDE SEQUENCE</scope>
    <source>
        <strain evidence="3">NBRC 109515</strain>
    </source>
</reference>
<keyword evidence="2" id="KW-1133">Transmembrane helix</keyword>
<keyword evidence="4" id="KW-1185">Reference proteome</keyword>
<dbReference type="AlphaFoldDB" id="A0A919RGE6"/>
<organism evidence="3 4">
    <name type="scientific">Sinosporangium siamense</name>
    <dbReference type="NCBI Taxonomy" id="1367973"/>
    <lineage>
        <taxon>Bacteria</taxon>
        <taxon>Bacillati</taxon>
        <taxon>Actinomycetota</taxon>
        <taxon>Actinomycetes</taxon>
        <taxon>Streptosporangiales</taxon>
        <taxon>Streptosporangiaceae</taxon>
        <taxon>Sinosporangium</taxon>
    </lineage>
</organism>
<feature type="compositionally biased region" description="Basic and acidic residues" evidence="1">
    <location>
        <begin position="666"/>
        <end position="703"/>
    </location>
</feature>
<keyword evidence="2" id="KW-0812">Transmembrane</keyword>
<comment type="caution">
    <text evidence="3">The sequence shown here is derived from an EMBL/GenBank/DDBJ whole genome shotgun (WGS) entry which is preliminary data.</text>
</comment>
<keyword evidence="2" id="KW-0472">Membrane</keyword>
<feature type="region of interest" description="Disordered" evidence="1">
    <location>
        <begin position="610"/>
        <end position="725"/>
    </location>
</feature>
<dbReference type="RefSeq" id="WP_239128997.1">
    <property type="nucleotide sequence ID" value="NZ_BOOW01000022.1"/>
</dbReference>
<gene>
    <name evidence="3" type="ORF">Ssi02_36190</name>
</gene>
<feature type="region of interest" description="Disordered" evidence="1">
    <location>
        <begin position="29"/>
        <end position="49"/>
    </location>
</feature>
<evidence type="ECO:0000313" key="3">
    <source>
        <dbReference type="EMBL" id="GII93388.1"/>
    </source>
</evidence>
<evidence type="ECO:0000313" key="4">
    <source>
        <dbReference type="Proteomes" id="UP000606172"/>
    </source>
</evidence>
<dbReference type="Proteomes" id="UP000606172">
    <property type="component" value="Unassembled WGS sequence"/>
</dbReference>